<keyword evidence="2" id="KW-1003">Cell membrane</keyword>
<organism evidence="9 10">
    <name type="scientific">Demequina litorisediminis</name>
    <dbReference type="NCBI Taxonomy" id="1849022"/>
    <lineage>
        <taxon>Bacteria</taxon>
        <taxon>Bacillati</taxon>
        <taxon>Actinomycetota</taxon>
        <taxon>Actinomycetes</taxon>
        <taxon>Micrococcales</taxon>
        <taxon>Demequinaceae</taxon>
        <taxon>Demequina</taxon>
    </lineage>
</organism>
<evidence type="ECO:0000256" key="5">
    <source>
        <dbReference type="ARBA" id="ARBA00023136"/>
    </source>
</evidence>
<sequence length="487" mass="50311">MESIESAPLDGLDVYFSSDISTSVAGLLGVGEIVGVLLALVVLFVMMRVVWPALTPIITSVVGVGVGVAASLALSGSVDMSSVTPVLGVMLALAVGIDYALFIINRHRTNLKRGMDVHESIGLANGTAGNAVVFAGTTVLIALLALNVTGIPFIGVMGNVAAFCILIAVLVAITLVPAVLGLVGIKAISKRSRGRIGQAAEPEAPYTPMKTGRAWLNVLAGVAVLAVFAIPSFSMRLGLPSGDQDTPDSTSYQAYSTIDEKFGEGLNGTILVTASLPEALEGNDLLAAQVEVENAIMANDDVSAVAPAGTNEDGSFLAFQVIPLEGPNAESTEQLVHDLRDLSPLEDGTEIGVAGNASGNIDISEKALRRPAALPRGGGGSVARHPHRGVPLAPGARHRDARLCAEPLRGVRRRHRRVPVGLAVRHLRRPCTGTDPVVPADHADRNPVRSGDGLPGSSSPPVCERPSSTGLMHASPSPRACATDARS</sequence>
<dbReference type="InterPro" id="IPR004869">
    <property type="entry name" value="MMPL_dom"/>
</dbReference>
<accession>A0ABQ6I9Y0</accession>
<evidence type="ECO:0000256" key="3">
    <source>
        <dbReference type="ARBA" id="ARBA00022692"/>
    </source>
</evidence>
<dbReference type="InterPro" id="IPR001036">
    <property type="entry name" value="Acrflvin-R"/>
</dbReference>
<feature type="transmembrane region" description="Helical" evidence="7">
    <location>
        <begin position="131"/>
        <end position="154"/>
    </location>
</feature>
<proteinExistence type="predicted"/>
<evidence type="ECO:0000313" key="9">
    <source>
        <dbReference type="EMBL" id="GMA34673.1"/>
    </source>
</evidence>
<dbReference type="InterPro" id="IPR050545">
    <property type="entry name" value="Mycobact_MmpL"/>
</dbReference>
<feature type="transmembrane region" description="Helical" evidence="7">
    <location>
        <begin position="20"/>
        <end position="46"/>
    </location>
</feature>
<keyword evidence="5 7" id="KW-0472">Membrane</keyword>
<evidence type="ECO:0000259" key="8">
    <source>
        <dbReference type="PROSITE" id="PS50156"/>
    </source>
</evidence>
<reference evidence="10" key="1">
    <citation type="journal article" date="2019" name="Int. J. Syst. Evol. Microbiol.">
        <title>The Global Catalogue of Microorganisms (GCM) 10K type strain sequencing project: providing services to taxonomists for standard genome sequencing and annotation.</title>
        <authorList>
            <consortium name="The Broad Institute Genomics Platform"/>
            <consortium name="The Broad Institute Genome Sequencing Center for Infectious Disease"/>
            <person name="Wu L."/>
            <person name="Ma J."/>
        </authorList>
    </citation>
    <scope>NUCLEOTIDE SEQUENCE [LARGE SCALE GENOMIC DNA]</scope>
    <source>
        <strain evidence="10">NBRC 112299</strain>
    </source>
</reference>
<keyword evidence="3 7" id="KW-0812">Transmembrane</keyword>
<evidence type="ECO:0000313" key="10">
    <source>
        <dbReference type="Proteomes" id="UP001157125"/>
    </source>
</evidence>
<dbReference type="Gene3D" id="1.20.1640.10">
    <property type="entry name" value="Multidrug efflux transporter AcrB transmembrane domain"/>
    <property type="match status" value="1"/>
</dbReference>
<feature type="compositionally biased region" description="Low complexity" evidence="6">
    <location>
        <begin position="450"/>
        <end position="461"/>
    </location>
</feature>
<feature type="transmembrane region" description="Helical" evidence="7">
    <location>
        <begin position="86"/>
        <end position="105"/>
    </location>
</feature>
<dbReference type="EMBL" id="BSUN01000001">
    <property type="protein sequence ID" value="GMA34673.1"/>
    <property type="molecule type" value="Genomic_DNA"/>
</dbReference>
<feature type="domain" description="SSD" evidence="8">
    <location>
        <begin position="54"/>
        <end position="182"/>
    </location>
</feature>
<evidence type="ECO:0000256" key="7">
    <source>
        <dbReference type="SAM" id="Phobius"/>
    </source>
</evidence>
<feature type="transmembrane region" description="Helical" evidence="7">
    <location>
        <begin position="53"/>
        <end position="74"/>
    </location>
</feature>
<protein>
    <recommendedName>
        <fullName evidence="8">SSD domain-containing protein</fullName>
    </recommendedName>
</protein>
<dbReference type="PRINTS" id="PR00702">
    <property type="entry name" value="ACRIFLAVINRP"/>
</dbReference>
<evidence type="ECO:0000256" key="6">
    <source>
        <dbReference type="SAM" id="MobiDB-lite"/>
    </source>
</evidence>
<dbReference type="PROSITE" id="PS50156">
    <property type="entry name" value="SSD"/>
    <property type="match status" value="1"/>
</dbReference>
<evidence type="ECO:0000256" key="2">
    <source>
        <dbReference type="ARBA" id="ARBA00022475"/>
    </source>
</evidence>
<comment type="caution">
    <text evidence="9">The sequence shown here is derived from an EMBL/GenBank/DDBJ whole genome shotgun (WGS) entry which is preliminary data.</text>
</comment>
<gene>
    <name evidence="9" type="ORF">GCM10025876_08770</name>
</gene>
<feature type="transmembrane region" description="Helical" evidence="7">
    <location>
        <begin position="214"/>
        <end position="233"/>
    </location>
</feature>
<dbReference type="Pfam" id="PF03176">
    <property type="entry name" value="MMPL"/>
    <property type="match status" value="1"/>
</dbReference>
<feature type="region of interest" description="Disordered" evidence="6">
    <location>
        <begin position="373"/>
        <end position="396"/>
    </location>
</feature>
<dbReference type="PANTHER" id="PTHR33406">
    <property type="entry name" value="MEMBRANE PROTEIN MJ1562-RELATED"/>
    <property type="match status" value="1"/>
</dbReference>
<feature type="region of interest" description="Disordered" evidence="6">
    <location>
        <begin position="430"/>
        <end position="487"/>
    </location>
</feature>
<dbReference type="Proteomes" id="UP001157125">
    <property type="component" value="Unassembled WGS sequence"/>
</dbReference>
<keyword evidence="10" id="KW-1185">Reference proteome</keyword>
<dbReference type="SUPFAM" id="SSF82866">
    <property type="entry name" value="Multidrug efflux transporter AcrB transmembrane domain"/>
    <property type="match status" value="1"/>
</dbReference>
<dbReference type="PANTHER" id="PTHR33406:SF13">
    <property type="entry name" value="MEMBRANE PROTEIN YDFJ"/>
    <property type="match status" value="1"/>
</dbReference>
<evidence type="ECO:0000256" key="1">
    <source>
        <dbReference type="ARBA" id="ARBA00004651"/>
    </source>
</evidence>
<comment type="subcellular location">
    <subcellularLocation>
        <location evidence="1">Cell membrane</location>
        <topology evidence="1">Multi-pass membrane protein</topology>
    </subcellularLocation>
</comment>
<evidence type="ECO:0000256" key="4">
    <source>
        <dbReference type="ARBA" id="ARBA00022989"/>
    </source>
</evidence>
<name>A0ABQ6I9Y0_9MICO</name>
<keyword evidence="4 7" id="KW-1133">Transmembrane helix</keyword>
<feature type="transmembrane region" description="Helical" evidence="7">
    <location>
        <begin position="160"/>
        <end position="185"/>
    </location>
</feature>
<dbReference type="InterPro" id="IPR000731">
    <property type="entry name" value="SSD"/>
</dbReference>